<protein>
    <recommendedName>
        <fullName evidence="2">O-acyltransferase WSD1 C-terminal domain-containing protein</fullName>
    </recommendedName>
</protein>
<dbReference type="PANTHER" id="PTHR31650">
    <property type="entry name" value="O-ACYLTRANSFERASE (WSD1-LIKE) FAMILY PROTEIN"/>
    <property type="match status" value="1"/>
</dbReference>
<evidence type="ECO:0000313" key="4">
    <source>
        <dbReference type="Proteomes" id="UP001642540"/>
    </source>
</evidence>
<dbReference type="Proteomes" id="UP001642540">
    <property type="component" value="Unassembled WGS sequence"/>
</dbReference>
<organism evidence="3 4">
    <name type="scientific">Orchesella dallaii</name>
    <dbReference type="NCBI Taxonomy" id="48710"/>
    <lineage>
        <taxon>Eukaryota</taxon>
        <taxon>Metazoa</taxon>
        <taxon>Ecdysozoa</taxon>
        <taxon>Arthropoda</taxon>
        <taxon>Hexapoda</taxon>
        <taxon>Collembola</taxon>
        <taxon>Entomobryomorpha</taxon>
        <taxon>Entomobryoidea</taxon>
        <taxon>Orchesellidae</taxon>
        <taxon>Orchesellinae</taxon>
        <taxon>Orchesella</taxon>
    </lineage>
</organism>
<keyword evidence="1" id="KW-1133">Transmembrane helix</keyword>
<keyword evidence="1" id="KW-0472">Membrane</keyword>
<gene>
    <name evidence="3" type="ORF">ODALV1_LOCUS22847</name>
</gene>
<feature type="transmembrane region" description="Helical" evidence="1">
    <location>
        <begin position="21"/>
        <end position="47"/>
    </location>
</feature>
<dbReference type="Pfam" id="PF06974">
    <property type="entry name" value="WS_DGAT_C"/>
    <property type="match status" value="1"/>
</dbReference>
<sequence length="513" mass="57772">MEAESYPERVHARIVKVTKPILINFLTLLIIPLWPLFFIFISPFLVYRFLVSKVAHFLDPNLGSMIRGISSLMSAHTPYSRPFNIVVLAIYLDNPIEKTRLVSLVNERIFEKGMYPELKQEIITRFGFHFWRNLEPSDFSLNNHIRLYNGKEENSENGNENNAEISQAEVLQFVGYLSKLPFQPKRSPWEAIIINNYRDPSKPSAKSVIIFRAHHCFIDAYSIINILRKLVSFAPKMSVEPIQTPKLGLGKRFLLSLSYIVSYPHELFKYGLNGDVNPWVEPSAKSASGKVNVYESAPIEIAKLKALKNSLGVSMTCLLNTIFIGGVQGLMKTKHQIWREFRLHMPIMLLEDSSDKLENHFVGISLNMKVFDNSIYDTLRHINKELHDVALSPQVSGFRNVTKLIGSFPVKLQPHPSRFPGATTLLSNIPGTLEKIELDGLGRVEDFNAIVTPVDNVGIMAMAISYCGSTKFTIAADSMVLSDANDKEAFSTGVADALNQLLAAKAKVIQFDE</sequence>
<evidence type="ECO:0000313" key="3">
    <source>
        <dbReference type="EMBL" id="CAL8129086.1"/>
    </source>
</evidence>
<evidence type="ECO:0000259" key="2">
    <source>
        <dbReference type="Pfam" id="PF06974"/>
    </source>
</evidence>
<dbReference type="EMBL" id="CAXLJM020000076">
    <property type="protein sequence ID" value="CAL8129086.1"/>
    <property type="molecule type" value="Genomic_DNA"/>
</dbReference>
<name>A0ABP1RJG3_9HEXA</name>
<dbReference type="InterPro" id="IPR009721">
    <property type="entry name" value="O-acyltransferase_WSD1_C"/>
</dbReference>
<keyword evidence="1" id="KW-0812">Transmembrane</keyword>
<accession>A0ABP1RJG3</accession>
<reference evidence="3 4" key="1">
    <citation type="submission" date="2024-08" db="EMBL/GenBank/DDBJ databases">
        <authorList>
            <person name="Cucini C."/>
            <person name="Frati F."/>
        </authorList>
    </citation>
    <scope>NUCLEOTIDE SEQUENCE [LARGE SCALE GENOMIC DNA]</scope>
</reference>
<dbReference type="PANTHER" id="PTHR31650:SF1">
    <property type="entry name" value="WAX ESTER SYNTHASE_DIACYLGLYCEROL ACYLTRANSFERASE 4-RELATED"/>
    <property type="match status" value="1"/>
</dbReference>
<dbReference type="InterPro" id="IPR045034">
    <property type="entry name" value="O-acyltransferase_WSD1-like"/>
</dbReference>
<feature type="domain" description="O-acyltransferase WSD1 C-terminal" evidence="2">
    <location>
        <begin position="359"/>
        <end position="485"/>
    </location>
</feature>
<evidence type="ECO:0000256" key="1">
    <source>
        <dbReference type="SAM" id="Phobius"/>
    </source>
</evidence>
<keyword evidence="4" id="KW-1185">Reference proteome</keyword>
<proteinExistence type="predicted"/>
<comment type="caution">
    <text evidence="3">The sequence shown here is derived from an EMBL/GenBank/DDBJ whole genome shotgun (WGS) entry which is preliminary data.</text>
</comment>